<reference evidence="1" key="1">
    <citation type="submission" date="2024-06" db="EMBL/GenBank/DDBJ databases">
        <authorList>
            <person name="Li T."/>
            <person name="Gao R."/>
        </authorList>
    </citation>
    <scope>NUCLEOTIDE SEQUENCE</scope>
    <source>
        <strain evidence="1">ZPR3</strain>
    </source>
</reference>
<protein>
    <submittedName>
        <fullName evidence="1">TylF/MycF/NovP-related O-methyltransferase</fullName>
        <ecNumber evidence="1">2.1.1.-</ecNumber>
    </submittedName>
</protein>
<gene>
    <name evidence="1" type="ORF">ABM479_15320</name>
</gene>
<organism evidence="1">
    <name type="scientific">Rhizobium sp. ZPR3</name>
    <dbReference type="NCBI Taxonomy" id="3158967"/>
    <lineage>
        <taxon>Bacteria</taxon>
        <taxon>Pseudomonadati</taxon>
        <taxon>Pseudomonadota</taxon>
        <taxon>Alphaproteobacteria</taxon>
        <taxon>Hyphomicrobiales</taxon>
        <taxon>Rhizobiaceae</taxon>
        <taxon>Rhizobium/Agrobacterium group</taxon>
        <taxon>Rhizobium</taxon>
    </lineage>
</organism>
<proteinExistence type="predicted"/>
<keyword evidence="1" id="KW-0808">Transferase</keyword>
<dbReference type="GO" id="GO:0032259">
    <property type="term" value="P:methylation"/>
    <property type="evidence" value="ECO:0007669"/>
    <property type="project" value="UniProtKB-KW"/>
</dbReference>
<dbReference type="SUPFAM" id="SSF53335">
    <property type="entry name" value="S-adenosyl-L-methionine-dependent methyltransferases"/>
    <property type="match status" value="1"/>
</dbReference>
<dbReference type="RefSeq" id="WP_349956575.1">
    <property type="nucleotide sequence ID" value="NZ_CP157960.1"/>
</dbReference>
<dbReference type="InterPro" id="IPR029063">
    <property type="entry name" value="SAM-dependent_MTases_sf"/>
</dbReference>
<dbReference type="Pfam" id="PF05711">
    <property type="entry name" value="TylF"/>
    <property type="match status" value="1"/>
</dbReference>
<evidence type="ECO:0000313" key="1">
    <source>
        <dbReference type="EMBL" id="XBT92152.1"/>
    </source>
</evidence>
<name>A0AAU7RPN5_9HYPH</name>
<sequence length="257" mass="28987">MTQQHDGYRRKAEPVDHELAVIIDKALFRHPTETFPPSHEREVRPYDYWKFARLKAAFEAADFMEKHFPLAANLINRVDLLQHACSIASSTGDVLEFGVMDGRTLKVICEKLPHHSVYGFDSFLGLPEDWRHDRRKGEFSRGGRVPDGLPSTATIIPGMFAETIPPYLAATASNDLSLLHIDCDLYSSTRDVLFGLRTRIGPGTIIVFDEFLNYPGWRDHEYKALSEFVSETGAAFEYVAFASSYLSVAIRVTKKGS</sequence>
<dbReference type="PANTHER" id="PTHR40036">
    <property type="entry name" value="MACROCIN O-METHYLTRANSFERASE"/>
    <property type="match status" value="1"/>
</dbReference>
<keyword evidence="1" id="KW-0489">Methyltransferase</keyword>
<dbReference type="PANTHER" id="PTHR40036:SF1">
    <property type="entry name" value="MACROCIN O-METHYLTRANSFERASE"/>
    <property type="match status" value="1"/>
</dbReference>
<accession>A0AAU7RPN5</accession>
<dbReference type="AlphaFoldDB" id="A0AAU7RPN5"/>
<dbReference type="Gene3D" id="3.40.50.150">
    <property type="entry name" value="Vaccinia Virus protein VP39"/>
    <property type="match status" value="1"/>
</dbReference>
<dbReference type="EC" id="2.1.1.-" evidence="1"/>
<dbReference type="InterPro" id="IPR008884">
    <property type="entry name" value="TylF_MeTrfase"/>
</dbReference>
<dbReference type="EMBL" id="CP157960">
    <property type="protein sequence ID" value="XBT92152.1"/>
    <property type="molecule type" value="Genomic_DNA"/>
</dbReference>
<dbReference type="GO" id="GO:0008168">
    <property type="term" value="F:methyltransferase activity"/>
    <property type="evidence" value="ECO:0007669"/>
    <property type="project" value="UniProtKB-KW"/>
</dbReference>